<comment type="caution">
    <text evidence="3">The sequence shown here is derived from an EMBL/GenBank/DDBJ whole genome shotgun (WGS) entry which is preliminary data.</text>
</comment>
<feature type="compositionally biased region" description="Polar residues" evidence="1">
    <location>
        <begin position="25"/>
        <end position="45"/>
    </location>
</feature>
<keyword evidence="4" id="KW-1185">Reference proteome</keyword>
<feature type="compositionally biased region" description="Basic and acidic residues" evidence="1">
    <location>
        <begin position="46"/>
        <end position="61"/>
    </location>
</feature>
<feature type="region of interest" description="Disordered" evidence="1">
    <location>
        <begin position="25"/>
        <end position="61"/>
    </location>
</feature>
<dbReference type="PROSITE" id="PS51257">
    <property type="entry name" value="PROKAR_LIPOPROTEIN"/>
    <property type="match status" value="1"/>
</dbReference>
<gene>
    <name evidence="3" type="ORF">PV361_06920</name>
</gene>
<organism evidence="3 4">
    <name type="scientific">Peptoniphilus grossensis</name>
    <dbReference type="NCBI Taxonomy" id="1465756"/>
    <lineage>
        <taxon>Bacteria</taxon>
        <taxon>Bacillati</taxon>
        <taxon>Bacillota</taxon>
        <taxon>Tissierellia</taxon>
        <taxon>Tissierellales</taxon>
        <taxon>Peptoniphilaceae</taxon>
        <taxon>Peptoniphilus</taxon>
    </lineage>
</organism>
<keyword evidence="2" id="KW-0732">Signal</keyword>
<sequence length="497" mass="56264">MKRNFKIFIIMIVALALLAGCQKGSTSAEGPRENASNTSEANADNQKNEEGEDSKKTSSKGQEDLKLVKGAIIGSMSSYVEDREIWNDFIDEKSKGSAKRDEFGLHLPRILLDSRDAKKANQEIDEIADNLRKIYQSGKGKMEEDETGIYSSFSVYQDDHVLSLMIEIYDTLYDDPPGYFAYNFSLPDGKFIDDYELMNNFGVEKDEILGIIEDSLREEQDWTTMNYNNDVLDYTFIYNQNNSTGLIFKEVWDNFESNENKIYIDEVGKAHFLLSQYSIVNMVPCPVTLELKADRFNRDPISAEYLKMARKLGIDPKDKNHKAFIIHLGAAFDEESLSATLEKLSAWTTIFLNFDDPNMLVSMKQSEGGDMPYLNGEECYLVIPKYRNASVSLKELEISQDGKLKEVPNELLDFNASAGTTFVCQNISDIAPNGKITIRYRDDVIEFSPSISLKDGSLMLPEGVTNAEDILDWKSLAQENIYSPRMFEIMKSIIGKG</sequence>
<protein>
    <recommendedName>
        <fullName evidence="5">Lipoprotein</fullName>
    </recommendedName>
</protein>
<evidence type="ECO:0000256" key="1">
    <source>
        <dbReference type="SAM" id="MobiDB-lite"/>
    </source>
</evidence>
<name>A0ABU7XAX8_9FIRM</name>
<evidence type="ECO:0008006" key="5">
    <source>
        <dbReference type="Google" id="ProtNLM"/>
    </source>
</evidence>
<feature type="chain" id="PRO_5046119874" description="Lipoprotein" evidence="2">
    <location>
        <begin position="20"/>
        <end position="497"/>
    </location>
</feature>
<evidence type="ECO:0000256" key="2">
    <source>
        <dbReference type="SAM" id="SignalP"/>
    </source>
</evidence>
<reference evidence="3 4" key="1">
    <citation type="submission" date="2022-11" db="EMBL/GenBank/DDBJ databases">
        <title>The First Case of Preauricular Fistular Abscess Caused by Peptoniphilus grossensis.</title>
        <authorList>
            <person name="Byun J.-H."/>
        </authorList>
    </citation>
    <scope>NUCLEOTIDE SEQUENCE [LARGE SCALE GENOMIC DNA]</scope>
    <source>
        <strain evidence="3 4">GYB008</strain>
    </source>
</reference>
<proteinExistence type="predicted"/>
<evidence type="ECO:0000313" key="4">
    <source>
        <dbReference type="Proteomes" id="UP001328425"/>
    </source>
</evidence>
<feature type="signal peptide" evidence="2">
    <location>
        <begin position="1"/>
        <end position="19"/>
    </location>
</feature>
<accession>A0ABU7XAX8</accession>
<dbReference type="RefSeq" id="WP_332087506.1">
    <property type="nucleotide sequence ID" value="NZ_JARBCY010000044.1"/>
</dbReference>
<evidence type="ECO:0000313" key="3">
    <source>
        <dbReference type="EMBL" id="MEF3318431.1"/>
    </source>
</evidence>
<dbReference type="EMBL" id="JARBCY010000044">
    <property type="protein sequence ID" value="MEF3318431.1"/>
    <property type="molecule type" value="Genomic_DNA"/>
</dbReference>
<dbReference type="Proteomes" id="UP001328425">
    <property type="component" value="Unassembled WGS sequence"/>
</dbReference>